<dbReference type="AlphaFoldDB" id="A0AAU9CK24"/>
<sequence length="345" mass="37084">MTRKLLLLLLLPLFSCETKPKTIVYTPQESGSKSHIRGLMAVNDSVCWYSASKGIVGLTMDGGKSWTTTTVQGADSLDFRDIEAFSGKRALILSAGSPGRIYLTENAGLNWKMVHEDTRPEIFYDGMDFANKLDGAVYGDPINGEQQVLHTANGGMTWEKVSVSSDDVPILKQEAGFAASGSGLAYLANGEIIYGLGGDQARTISYNTKVKKASVSSTPLSHGAPAKGIYSIAFKDNLNGLAVGGEYLDSTMNNSSMAITTDGGKTWTLPSQPAKGYTSSVCYVPDSDIAVAVGRYGSYLSEDNGMTWRKTDKEAFYTVSFSPSGKYGWVAGAYGKIARIEIRRE</sequence>
<dbReference type="PANTHER" id="PTHR47199">
    <property type="entry name" value="PHOTOSYSTEM II STABILITY/ASSEMBLY FACTOR HCF136, CHLOROPLASTIC"/>
    <property type="match status" value="1"/>
</dbReference>
<evidence type="ECO:0000313" key="2">
    <source>
        <dbReference type="Proteomes" id="UP001348817"/>
    </source>
</evidence>
<gene>
    <name evidence="1" type="ORF">FUAX_17180</name>
</gene>
<dbReference type="Proteomes" id="UP001348817">
    <property type="component" value="Chromosome"/>
</dbReference>
<dbReference type="PANTHER" id="PTHR47199:SF2">
    <property type="entry name" value="PHOTOSYSTEM II STABILITY_ASSEMBLY FACTOR HCF136, CHLOROPLASTIC"/>
    <property type="match status" value="1"/>
</dbReference>
<keyword evidence="2" id="KW-1185">Reference proteome</keyword>
<dbReference type="RefSeq" id="WP_338394496.1">
    <property type="nucleotide sequence ID" value="NZ_AP025314.1"/>
</dbReference>
<dbReference type="SUPFAM" id="SSF50939">
    <property type="entry name" value="Sialidases"/>
    <property type="match status" value="1"/>
</dbReference>
<dbReference type="InterPro" id="IPR036278">
    <property type="entry name" value="Sialidase_sf"/>
</dbReference>
<evidence type="ECO:0000313" key="1">
    <source>
        <dbReference type="EMBL" id="BDD09286.1"/>
    </source>
</evidence>
<name>A0AAU9CK24_9BACT</name>
<reference evidence="1 2" key="1">
    <citation type="submission" date="2021-12" db="EMBL/GenBank/DDBJ databases">
        <title>Genome sequencing of bacteria with rrn-lacking chromosome and rrn-plasmid.</title>
        <authorList>
            <person name="Anda M."/>
            <person name="Iwasaki W."/>
        </authorList>
    </citation>
    <scope>NUCLEOTIDE SEQUENCE [LARGE SCALE GENOMIC DNA]</scope>
    <source>
        <strain evidence="1 2">DSM 100852</strain>
    </source>
</reference>
<organism evidence="1 2">
    <name type="scientific">Fulvitalea axinellae</name>
    <dbReference type="NCBI Taxonomy" id="1182444"/>
    <lineage>
        <taxon>Bacteria</taxon>
        <taxon>Pseudomonadati</taxon>
        <taxon>Bacteroidota</taxon>
        <taxon>Cytophagia</taxon>
        <taxon>Cytophagales</taxon>
        <taxon>Persicobacteraceae</taxon>
        <taxon>Fulvitalea</taxon>
    </lineage>
</organism>
<dbReference type="InterPro" id="IPR015943">
    <property type="entry name" value="WD40/YVTN_repeat-like_dom_sf"/>
</dbReference>
<dbReference type="Gene3D" id="2.130.10.10">
    <property type="entry name" value="YVTN repeat-like/Quinoprotein amine dehydrogenase"/>
    <property type="match status" value="2"/>
</dbReference>
<dbReference type="InterPro" id="IPR002860">
    <property type="entry name" value="BNR_rpt"/>
</dbReference>
<dbReference type="KEGG" id="fax:FUAX_17180"/>
<proteinExistence type="predicted"/>
<dbReference type="EMBL" id="AP025314">
    <property type="protein sequence ID" value="BDD09286.1"/>
    <property type="molecule type" value="Genomic_DNA"/>
</dbReference>
<dbReference type="Pfam" id="PF02012">
    <property type="entry name" value="BNR"/>
    <property type="match status" value="1"/>
</dbReference>
<accession>A0AAU9CK24</accession>
<protein>
    <submittedName>
        <fullName evidence="1">Oxidoreductase</fullName>
    </submittedName>
</protein>